<evidence type="ECO:0000256" key="6">
    <source>
        <dbReference type="SAM" id="Phobius"/>
    </source>
</evidence>
<dbReference type="InterPro" id="IPR044644">
    <property type="entry name" value="DinF-like"/>
</dbReference>
<reference evidence="7 8" key="1">
    <citation type="submission" date="2015-10" db="EMBL/GenBank/DDBJ databases">
        <title>Metagenome-Assembled Genomes uncover a global brackish microbiome.</title>
        <authorList>
            <person name="Hugerth L.W."/>
            <person name="Larsson J."/>
            <person name="Alneberg J."/>
            <person name="Lindh M.V."/>
            <person name="Legrand C."/>
            <person name="Pinhassi J."/>
            <person name="Andersson A.F."/>
        </authorList>
    </citation>
    <scope>NUCLEOTIDE SEQUENCE [LARGE SCALE GENOMIC DNA]</scope>
    <source>
        <strain evidence="7">BACL22 MAG-120619-bin3</strain>
    </source>
</reference>
<dbReference type="PANTHER" id="PTHR42893">
    <property type="entry name" value="PROTEIN DETOXIFICATION 44, CHLOROPLASTIC-RELATED"/>
    <property type="match status" value="1"/>
</dbReference>
<feature type="transmembrane region" description="Helical" evidence="6">
    <location>
        <begin position="358"/>
        <end position="384"/>
    </location>
</feature>
<proteinExistence type="inferred from homology"/>
<dbReference type="AlphaFoldDB" id="A0A0R2T5F8"/>
<dbReference type="Pfam" id="PF01554">
    <property type="entry name" value="MatE"/>
    <property type="match status" value="1"/>
</dbReference>
<evidence type="ECO:0000256" key="5">
    <source>
        <dbReference type="ARBA" id="ARBA00023136"/>
    </source>
</evidence>
<evidence type="ECO:0000256" key="3">
    <source>
        <dbReference type="ARBA" id="ARBA00022692"/>
    </source>
</evidence>
<organism evidence="7 8">
    <name type="scientific">OM182 bacterium BACL3 MAG-120619-bin3</name>
    <dbReference type="NCBI Taxonomy" id="1655593"/>
    <lineage>
        <taxon>Bacteria</taxon>
        <taxon>Pseudomonadati</taxon>
        <taxon>Pseudomonadota</taxon>
        <taxon>Gammaproteobacteria</taxon>
        <taxon>OMG group</taxon>
        <taxon>OM182 clade</taxon>
    </lineage>
</organism>
<feature type="transmembrane region" description="Helical" evidence="6">
    <location>
        <begin position="321"/>
        <end position="346"/>
    </location>
</feature>
<gene>
    <name evidence="7" type="ORF">ABR85_00465</name>
</gene>
<comment type="subcellular location">
    <subcellularLocation>
        <location evidence="1">Membrane</location>
        <topology evidence="1">Multi-pass membrane protein</topology>
    </subcellularLocation>
</comment>
<keyword evidence="3 6" id="KW-0812">Transmembrane</keyword>
<dbReference type="PANTHER" id="PTHR42893:SF46">
    <property type="entry name" value="PROTEIN DETOXIFICATION 44, CHLOROPLASTIC"/>
    <property type="match status" value="1"/>
</dbReference>
<evidence type="ECO:0000313" key="7">
    <source>
        <dbReference type="EMBL" id="KRO82529.1"/>
    </source>
</evidence>
<feature type="transmembrane region" description="Helical" evidence="6">
    <location>
        <begin position="137"/>
        <end position="157"/>
    </location>
</feature>
<sequence>MDAERAETSYRSLISRAWPIILANAAVPTLGLVDTAIIGNVATTIDLGAIALGAVIFSFVYWSFGFLRMSTTGFVAAAAGAQREAELRAIVARALFMAFGLGILLIILQSGIAWVAIELFSASDAVERVTRGYFDLRIWGAPATLSLFALMGVLIGLGLSKQLLLIQVFMNGLNIALDLLFAGVFDMGAPGVALGTALAEWATLALGLVIVVRALKARSALPKLIDWPEVLRKEALASMLSSNVDIMIRTLLLILSFAFFADQSARYGEVILASNHLLLQLVSFAAFFLDGYAFVVEALVGKARGAGRLGLFRLAVFRSTVLAAATAGMLALLLLFGGTALIALLTDIDAVREASVPMLGFAAVYVAVSFAAFQLDGIFIGLSATREMRNASIHSIVVYFAAWLLLAPAFGVAGLWAAMIIYVIARAAALGRYYPRLNKLISG</sequence>
<evidence type="ECO:0000256" key="1">
    <source>
        <dbReference type="ARBA" id="ARBA00004141"/>
    </source>
</evidence>
<feature type="transmembrane region" description="Helical" evidence="6">
    <location>
        <begin position="164"/>
        <end position="185"/>
    </location>
</feature>
<dbReference type="EMBL" id="LICD01000036">
    <property type="protein sequence ID" value="KRO82529.1"/>
    <property type="molecule type" value="Genomic_DNA"/>
</dbReference>
<name>A0A0R2T5F8_9GAMM</name>
<feature type="transmembrane region" description="Helical" evidence="6">
    <location>
        <begin position="47"/>
        <end position="69"/>
    </location>
</feature>
<dbReference type="CDD" id="cd13136">
    <property type="entry name" value="MATE_DinF_like"/>
    <property type="match status" value="1"/>
</dbReference>
<feature type="transmembrane region" description="Helical" evidence="6">
    <location>
        <begin position="396"/>
        <end position="425"/>
    </location>
</feature>
<dbReference type="GO" id="GO:0015297">
    <property type="term" value="F:antiporter activity"/>
    <property type="evidence" value="ECO:0007669"/>
    <property type="project" value="InterPro"/>
</dbReference>
<keyword evidence="5 6" id="KW-0472">Membrane</keyword>
<feature type="transmembrane region" description="Helical" evidence="6">
    <location>
        <begin position="281"/>
        <end position="300"/>
    </location>
</feature>
<evidence type="ECO:0000313" key="8">
    <source>
        <dbReference type="Proteomes" id="UP000051242"/>
    </source>
</evidence>
<accession>A0A0R2T5F8</accession>
<keyword evidence="4 6" id="KW-1133">Transmembrane helix</keyword>
<dbReference type="NCBIfam" id="TIGR00797">
    <property type="entry name" value="matE"/>
    <property type="match status" value="1"/>
</dbReference>
<protein>
    <recommendedName>
        <fullName evidence="9">MATE family efflux transporter</fullName>
    </recommendedName>
</protein>
<feature type="transmembrane region" description="Helical" evidence="6">
    <location>
        <begin position="21"/>
        <end position="41"/>
    </location>
</feature>
<feature type="transmembrane region" description="Helical" evidence="6">
    <location>
        <begin position="236"/>
        <end position="261"/>
    </location>
</feature>
<comment type="caution">
    <text evidence="7">The sequence shown here is derived from an EMBL/GenBank/DDBJ whole genome shotgun (WGS) entry which is preliminary data.</text>
</comment>
<dbReference type="GO" id="GO:0005886">
    <property type="term" value="C:plasma membrane"/>
    <property type="evidence" value="ECO:0007669"/>
    <property type="project" value="TreeGrafter"/>
</dbReference>
<evidence type="ECO:0000256" key="2">
    <source>
        <dbReference type="ARBA" id="ARBA00010199"/>
    </source>
</evidence>
<feature type="transmembrane region" description="Helical" evidence="6">
    <location>
        <begin position="90"/>
        <end position="117"/>
    </location>
</feature>
<comment type="similarity">
    <text evidence="2">Belongs to the multi antimicrobial extrusion (MATE) (TC 2.A.66.1) family.</text>
</comment>
<dbReference type="GO" id="GO:0042910">
    <property type="term" value="F:xenobiotic transmembrane transporter activity"/>
    <property type="evidence" value="ECO:0007669"/>
    <property type="project" value="InterPro"/>
</dbReference>
<dbReference type="Proteomes" id="UP000051242">
    <property type="component" value="Unassembled WGS sequence"/>
</dbReference>
<evidence type="ECO:0000256" key="4">
    <source>
        <dbReference type="ARBA" id="ARBA00022989"/>
    </source>
</evidence>
<feature type="transmembrane region" description="Helical" evidence="6">
    <location>
        <begin position="191"/>
        <end position="215"/>
    </location>
</feature>
<evidence type="ECO:0008006" key="9">
    <source>
        <dbReference type="Google" id="ProtNLM"/>
    </source>
</evidence>
<dbReference type="InterPro" id="IPR002528">
    <property type="entry name" value="MATE_fam"/>
</dbReference>